<evidence type="ECO:0000313" key="9">
    <source>
        <dbReference type="EMBL" id="KAJ3649699.1"/>
    </source>
</evidence>
<evidence type="ECO:0000259" key="8">
    <source>
        <dbReference type="Pfam" id="PF17917"/>
    </source>
</evidence>
<sequence>MQVPPLIVPMEIDDIRTFSAPSPSRDFPAMEYMGADGCSAIGNEKFPEIPHITFSTLQLLAEKGGTFPKEKKSRCKGRKKRRKSFVLRTDSSYALGAAPLQGEATKELPVKYASRLLTSAERKYTVQSRRPAHDYQRGNQVLVVTHTLSNGRKRVSAKFAPKRERPYIIRRPQGPTSYKVYDAQHPGAFLGVYHTVSREHCTYASAGGPTTKTRPPQKESPGPLVGMP</sequence>
<evidence type="ECO:0000256" key="3">
    <source>
        <dbReference type="ARBA" id="ARBA00022722"/>
    </source>
</evidence>
<dbReference type="InterPro" id="IPR041373">
    <property type="entry name" value="RT_RNaseH"/>
</dbReference>
<dbReference type="GO" id="GO:0004519">
    <property type="term" value="F:endonuclease activity"/>
    <property type="evidence" value="ECO:0007669"/>
    <property type="project" value="UniProtKB-KW"/>
</dbReference>
<evidence type="ECO:0000256" key="2">
    <source>
        <dbReference type="ARBA" id="ARBA00022695"/>
    </source>
</evidence>
<protein>
    <recommendedName>
        <fullName evidence="8">Reverse transcriptase RNase H-like domain-containing protein</fullName>
    </recommendedName>
</protein>
<evidence type="ECO:0000256" key="4">
    <source>
        <dbReference type="ARBA" id="ARBA00022759"/>
    </source>
</evidence>
<name>A0AA38I6D5_9CUCU</name>
<dbReference type="EMBL" id="JALNTZ010000006">
    <property type="protein sequence ID" value="KAJ3649699.1"/>
    <property type="molecule type" value="Genomic_DNA"/>
</dbReference>
<evidence type="ECO:0000256" key="6">
    <source>
        <dbReference type="ARBA" id="ARBA00022918"/>
    </source>
</evidence>
<accession>A0AA38I6D5</accession>
<keyword evidence="6" id="KW-0695">RNA-directed DNA polymerase</keyword>
<keyword evidence="10" id="KW-1185">Reference proteome</keyword>
<feature type="region of interest" description="Disordered" evidence="7">
    <location>
        <begin position="203"/>
        <end position="228"/>
    </location>
</feature>
<feature type="domain" description="Reverse transcriptase RNase H-like" evidence="8">
    <location>
        <begin position="82"/>
        <end position="128"/>
    </location>
</feature>
<evidence type="ECO:0000256" key="5">
    <source>
        <dbReference type="ARBA" id="ARBA00022801"/>
    </source>
</evidence>
<dbReference type="Pfam" id="PF17917">
    <property type="entry name" value="RT_RNaseH"/>
    <property type="match status" value="1"/>
</dbReference>
<dbReference type="GO" id="GO:0003964">
    <property type="term" value="F:RNA-directed DNA polymerase activity"/>
    <property type="evidence" value="ECO:0007669"/>
    <property type="project" value="UniProtKB-KW"/>
</dbReference>
<keyword evidence="3" id="KW-0540">Nuclease</keyword>
<evidence type="ECO:0000256" key="1">
    <source>
        <dbReference type="ARBA" id="ARBA00022679"/>
    </source>
</evidence>
<comment type="caution">
    <text evidence="9">The sequence shown here is derived from an EMBL/GenBank/DDBJ whole genome shotgun (WGS) entry which is preliminary data.</text>
</comment>
<dbReference type="AlphaFoldDB" id="A0AA38I6D5"/>
<dbReference type="Proteomes" id="UP001168821">
    <property type="component" value="Unassembled WGS sequence"/>
</dbReference>
<keyword evidence="5" id="KW-0378">Hydrolase</keyword>
<evidence type="ECO:0000256" key="7">
    <source>
        <dbReference type="SAM" id="MobiDB-lite"/>
    </source>
</evidence>
<reference evidence="9" key="1">
    <citation type="journal article" date="2023" name="G3 (Bethesda)">
        <title>Whole genome assemblies of Zophobas morio and Tenebrio molitor.</title>
        <authorList>
            <person name="Kaur S."/>
            <person name="Stinson S.A."/>
            <person name="diCenzo G.C."/>
        </authorList>
    </citation>
    <scope>NUCLEOTIDE SEQUENCE</scope>
    <source>
        <strain evidence="9">QUZm001</strain>
    </source>
</reference>
<keyword evidence="1" id="KW-0808">Transferase</keyword>
<evidence type="ECO:0000313" key="10">
    <source>
        <dbReference type="Proteomes" id="UP001168821"/>
    </source>
</evidence>
<proteinExistence type="predicted"/>
<organism evidence="9 10">
    <name type="scientific">Zophobas morio</name>
    <dbReference type="NCBI Taxonomy" id="2755281"/>
    <lineage>
        <taxon>Eukaryota</taxon>
        <taxon>Metazoa</taxon>
        <taxon>Ecdysozoa</taxon>
        <taxon>Arthropoda</taxon>
        <taxon>Hexapoda</taxon>
        <taxon>Insecta</taxon>
        <taxon>Pterygota</taxon>
        <taxon>Neoptera</taxon>
        <taxon>Endopterygota</taxon>
        <taxon>Coleoptera</taxon>
        <taxon>Polyphaga</taxon>
        <taxon>Cucujiformia</taxon>
        <taxon>Tenebrionidae</taxon>
        <taxon>Zophobas</taxon>
    </lineage>
</organism>
<keyword evidence="2" id="KW-0548">Nucleotidyltransferase</keyword>
<dbReference type="GO" id="GO:0016787">
    <property type="term" value="F:hydrolase activity"/>
    <property type="evidence" value="ECO:0007669"/>
    <property type="project" value="UniProtKB-KW"/>
</dbReference>
<gene>
    <name evidence="9" type="ORF">Zmor_021425</name>
</gene>
<keyword evidence="4" id="KW-0255">Endonuclease</keyword>